<dbReference type="GO" id="GO:0020037">
    <property type="term" value="F:heme binding"/>
    <property type="evidence" value="ECO:0007669"/>
    <property type="project" value="InterPro"/>
</dbReference>
<dbReference type="InterPro" id="IPR011045">
    <property type="entry name" value="N2O_reductase_N"/>
</dbReference>
<evidence type="ECO:0000256" key="3">
    <source>
        <dbReference type="ARBA" id="ARBA00023004"/>
    </source>
</evidence>
<gene>
    <name evidence="7" type="ORF">EPICR_20299</name>
</gene>
<organism evidence="7">
    <name type="scientific">uncultured Desulfobacteraceae bacterium</name>
    <dbReference type="NCBI Taxonomy" id="218296"/>
    <lineage>
        <taxon>Bacteria</taxon>
        <taxon>Pseudomonadati</taxon>
        <taxon>Thermodesulfobacteriota</taxon>
        <taxon>Desulfobacteria</taxon>
        <taxon>Desulfobacterales</taxon>
        <taxon>Desulfobacteraceae</taxon>
        <taxon>environmental samples</taxon>
    </lineage>
</organism>
<dbReference type="GO" id="GO:0009055">
    <property type="term" value="F:electron transfer activity"/>
    <property type="evidence" value="ECO:0007669"/>
    <property type="project" value="InterPro"/>
</dbReference>
<dbReference type="PANTHER" id="PTHR47197:SF3">
    <property type="entry name" value="DIHYDRO-HEME D1 DEHYDROGENASE"/>
    <property type="match status" value="1"/>
</dbReference>
<sequence>MMNTHTRKSNRTRAFLPALLFLAALFVFHPGERPRAAGPGAAGVSNPSVYGILTSDRWAFGASYERRDLEPVKNNNPYPEPQPERDHPKAMEITPDGKKLYIALAGNEAEPGNQVAVFDVEKKTVVKKIRVGSSPWHIAMHPKGRFAVVINRLSNYASVIDTALDEPAGEIPLDFYCQYMVFNKKGTRAYVSNRYLGQALVLDVKAGRDRFKARMQTLGGFDLKTFEKKVFPALTKSCGAAACHGVSRGDFYAGENVLKAFFSAIENSTPGDPDDSLLLKAVRPRAEGGFADDLSGANFHAGGKVAWSKKDRGYKKTARWISEASEGPGIPVGNFGSKPFSLQLSHDEKYLYVGNLGTQDISIIDLKQKKEAGGIYTQNVVLDLALFHDKKTDKEMLFALSMGLGFGAARERDPFGGETEDARNPAAQFSVRRDIDTTEPLPVHQQKILGAFDAIDGTAAFKMADIQNDVIAIDAGALKIPKKIPSPRLDYVLKANRYEAHRAWTRYTSDSAEVLPQEPSGDIPPELQRVIGAFPEAARVCGDRLYTVMLGSYELVEWKINPSAAEPSDCLEPVAVYPTGIMPREVVCGPAETVAEGLLFVSNFLGETVSVIDRKSGESKEHVVGNLSRPFPDSNAERGQMFVNTAVFSVDGDTSCMSCHIYDTSDARGWGAGQAIAQTRDGKFVNGGSLAIPQIKNLFATQPFYFEGTHTCFDAQFDDAREHVALQGFLEPNPQGDFTGVSHPVPPGQRPEEHEEIQDKMSTDSFGDLYFDLRERRDEFIRRASMKYFGKAFNFRDFQRFIGEFQAAETRLLPNPHDPANPSVARGKRLFNRLDTGCVTCHRPPEFTNKTETLSNNHERVLPSIISFTRREKAFTLVGPHWMDSVNGYKRDLEYWEKGRVERQEGHMTVFPLRGLFDRPFAFLHHGRARSVREVIASPDHYALRKFKYPPLRGGEEIREDRRERGFNELSFIEERTYVPDTHGGTSHLSAVQIRDLENFLLSIE</sequence>
<evidence type="ECO:0000256" key="2">
    <source>
        <dbReference type="ARBA" id="ARBA00022723"/>
    </source>
</evidence>
<name>A0A484HKP4_9BACT</name>
<dbReference type="Pfam" id="PF10282">
    <property type="entry name" value="Lactonase"/>
    <property type="match status" value="1"/>
</dbReference>
<keyword evidence="2 4" id="KW-0479">Metal-binding</keyword>
<keyword evidence="1 4" id="KW-0349">Heme</keyword>
<dbReference type="GO" id="GO:0046872">
    <property type="term" value="F:metal ion binding"/>
    <property type="evidence" value="ECO:0007669"/>
    <property type="project" value="UniProtKB-KW"/>
</dbReference>
<evidence type="ECO:0000259" key="6">
    <source>
        <dbReference type="PROSITE" id="PS51007"/>
    </source>
</evidence>
<dbReference type="InterPro" id="IPR036909">
    <property type="entry name" value="Cyt_c-like_dom_sf"/>
</dbReference>
<dbReference type="AlphaFoldDB" id="A0A484HKP4"/>
<dbReference type="Gene3D" id="1.10.760.10">
    <property type="entry name" value="Cytochrome c-like domain"/>
    <property type="match status" value="1"/>
</dbReference>
<reference evidence="7" key="1">
    <citation type="submission" date="2019-01" db="EMBL/GenBank/DDBJ databases">
        <authorList>
            <consortium name="Genoscope - CEA"/>
            <person name="William W."/>
        </authorList>
    </citation>
    <scope>NUCLEOTIDE SEQUENCE</scope>
    <source>
        <strain evidence="7">CR-1</strain>
    </source>
</reference>
<dbReference type="SUPFAM" id="SSF50974">
    <property type="entry name" value="Nitrous oxide reductase, N-terminal domain"/>
    <property type="match status" value="1"/>
</dbReference>
<dbReference type="InterPro" id="IPR011048">
    <property type="entry name" value="Haem_d1_sf"/>
</dbReference>
<keyword evidence="3 4" id="KW-0408">Iron</keyword>
<dbReference type="PANTHER" id="PTHR47197">
    <property type="entry name" value="PROTEIN NIRF"/>
    <property type="match status" value="1"/>
</dbReference>
<feature type="domain" description="Cytochrome c" evidence="6">
    <location>
        <begin position="822"/>
        <end position="1005"/>
    </location>
</feature>
<dbReference type="InterPro" id="IPR009056">
    <property type="entry name" value="Cyt_c-like_dom"/>
</dbReference>
<proteinExistence type="predicted"/>
<accession>A0A484HKP4</accession>
<dbReference type="EMBL" id="CAACVI010000012">
    <property type="protein sequence ID" value="VEN73829.1"/>
    <property type="molecule type" value="Genomic_DNA"/>
</dbReference>
<evidence type="ECO:0000256" key="5">
    <source>
        <dbReference type="SAM" id="MobiDB-lite"/>
    </source>
</evidence>
<dbReference type="Gene3D" id="2.130.10.10">
    <property type="entry name" value="YVTN repeat-like/Quinoprotein amine dehydrogenase"/>
    <property type="match status" value="2"/>
</dbReference>
<feature type="region of interest" description="Disordered" evidence="5">
    <location>
        <begin position="70"/>
        <end position="91"/>
    </location>
</feature>
<protein>
    <recommendedName>
        <fullName evidence="6">Cytochrome c domain-containing protein</fullName>
    </recommendedName>
</protein>
<dbReference type="SUPFAM" id="SSF51004">
    <property type="entry name" value="C-terminal (heme d1) domain of cytochrome cd1-nitrite reductase"/>
    <property type="match status" value="1"/>
</dbReference>
<evidence type="ECO:0000256" key="1">
    <source>
        <dbReference type="ARBA" id="ARBA00022617"/>
    </source>
</evidence>
<feature type="compositionally biased region" description="Basic and acidic residues" evidence="5">
    <location>
        <begin position="82"/>
        <end position="91"/>
    </location>
</feature>
<dbReference type="InterPro" id="IPR051200">
    <property type="entry name" value="Host-pathogen_enzymatic-act"/>
</dbReference>
<dbReference type="PROSITE" id="PS51007">
    <property type="entry name" value="CYTC"/>
    <property type="match status" value="1"/>
</dbReference>
<dbReference type="InterPro" id="IPR019405">
    <property type="entry name" value="Lactonase_7-beta_prop"/>
</dbReference>
<dbReference type="InterPro" id="IPR015943">
    <property type="entry name" value="WD40/YVTN_repeat-like_dom_sf"/>
</dbReference>
<evidence type="ECO:0000256" key="4">
    <source>
        <dbReference type="PROSITE-ProRule" id="PRU00433"/>
    </source>
</evidence>
<dbReference type="SUPFAM" id="SSF46626">
    <property type="entry name" value="Cytochrome c"/>
    <property type="match status" value="1"/>
</dbReference>
<evidence type="ECO:0000313" key="7">
    <source>
        <dbReference type="EMBL" id="VEN73829.1"/>
    </source>
</evidence>